<evidence type="ECO:0000313" key="4">
    <source>
        <dbReference type="Proteomes" id="UP001596174"/>
    </source>
</evidence>
<comment type="caution">
    <text evidence="3">The sequence shown here is derived from an EMBL/GenBank/DDBJ whole genome shotgun (WGS) entry which is preliminary data.</text>
</comment>
<accession>A0ABW1G634</accession>
<proteinExistence type="predicted"/>
<gene>
    <name evidence="3" type="ORF">ACFP3V_21815</name>
</gene>
<keyword evidence="2" id="KW-1133">Transmembrane helix</keyword>
<feature type="compositionally biased region" description="Low complexity" evidence="1">
    <location>
        <begin position="1"/>
        <end position="23"/>
    </location>
</feature>
<feature type="region of interest" description="Disordered" evidence="1">
    <location>
        <begin position="1"/>
        <end position="29"/>
    </location>
</feature>
<organism evidence="3 4">
    <name type="scientific">Streptacidiphilus monticola</name>
    <dbReference type="NCBI Taxonomy" id="2161674"/>
    <lineage>
        <taxon>Bacteria</taxon>
        <taxon>Bacillati</taxon>
        <taxon>Actinomycetota</taxon>
        <taxon>Actinomycetes</taxon>
        <taxon>Kitasatosporales</taxon>
        <taxon>Streptomycetaceae</taxon>
        <taxon>Streptacidiphilus</taxon>
    </lineage>
</organism>
<keyword evidence="2" id="KW-0472">Membrane</keyword>
<dbReference type="Proteomes" id="UP001596174">
    <property type="component" value="Unassembled WGS sequence"/>
</dbReference>
<feature type="transmembrane region" description="Helical" evidence="2">
    <location>
        <begin position="38"/>
        <end position="61"/>
    </location>
</feature>
<sequence>MSEPATGTETGTGTEPQAAAAPLWPAPPRRERRRLRTVLRWSAAALVFGGIFAGTAVAVTLPPRTDLPGLATPDDGRATYPPLVLPTLPPKAQTPHDYAGYHGSQVGHAADLRRLLLPAPVGATVDRALPGTGGWLPLKRYEDLLASGVDLGDRMNELGVRHVAATGWTLPDGTRTEVYLLAFRSSNNAKKQSDYDALSSTPKALGQLQTADGVYPAFDGAGLPLQVKYRTAGGGKPAAQVVFWQEEDVEVLVVMTNPKQVPVPAFEQAVLLQHELLGG</sequence>
<dbReference type="RefSeq" id="WP_380585986.1">
    <property type="nucleotide sequence ID" value="NZ_JBHSQJ010000090.1"/>
</dbReference>
<evidence type="ECO:0008006" key="5">
    <source>
        <dbReference type="Google" id="ProtNLM"/>
    </source>
</evidence>
<keyword evidence="4" id="KW-1185">Reference proteome</keyword>
<evidence type="ECO:0000256" key="1">
    <source>
        <dbReference type="SAM" id="MobiDB-lite"/>
    </source>
</evidence>
<evidence type="ECO:0000256" key="2">
    <source>
        <dbReference type="SAM" id="Phobius"/>
    </source>
</evidence>
<protein>
    <recommendedName>
        <fullName evidence="5">DUF3558 domain-containing protein</fullName>
    </recommendedName>
</protein>
<name>A0ABW1G634_9ACTN</name>
<dbReference type="EMBL" id="JBHSQJ010000090">
    <property type="protein sequence ID" value="MFC5909838.1"/>
    <property type="molecule type" value="Genomic_DNA"/>
</dbReference>
<evidence type="ECO:0000313" key="3">
    <source>
        <dbReference type="EMBL" id="MFC5909838.1"/>
    </source>
</evidence>
<keyword evidence="2" id="KW-0812">Transmembrane</keyword>
<reference evidence="4" key="1">
    <citation type="journal article" date="2019" name="Int. J. Syst. Evol. Microbiol.">
        <title>The Global Catalogue of Microorganisms (GCM) 10K type strain sequencing project: providing services to taxonomists for standard genome sequencing and annotation.</title>
        <authorList>
            <consortium name="The Broad Institute Genomics Platform"/>
            <consortium name="The Broad Institute Genome Sequencing Center for Infectious Disease"/>
            <person name="Wu L."/>
            <person name="Ma J."/>
        </authorList>
    </citation>
    <scope>NUCLEOTIDE SEQUENCE [LARGE SCALE GENOMIC DNA]</scope>
    <source>
        <strain evidence="4">JCM 4816</strain>
    </source>
</reference>